<evidence type="ECO:0000313" key="2">
    <source>
        <dbReference type="Proteomes" id="UP000193922"/>
    </source>
</evidence>
<organism evidence="1 2">
    <name type="scientific">Linderina pennispora</name>
    <dbReference type="NCBI Taxonomy" id="61395"/>
    <lineage>
        <taxon>Eukaryota</taxon>
        <taxon>Fungi</taxon>
        <taxon>Fungi incertae sedis</taxon>
        <taxon>Zoopagomycota</taxon>
        <taxon>Kickxellomycotina</taxon>
        <taxon>Kickxellomycetes</taxon>
        <taxon>Kickxellales</taxon>
        <taxon>Kickxellaceae</taxon>
        <taxon>Linderina</taxon>
    </lineage>
</organism>
<proteinExistence type="predicted"/>
<dbReference type="EMBL" id="MCFD01000049">
    <property type="protein sequence ID" value="ORX65049.1"/>
    <property type="molecule type" value="Genomic_DNA"/>
</dbReference>
<protein>
    <submittedName>
        <fullName evidence="1">Uncharacterized protein</fullName>
    </submittedName>
</protein>
<reference evidence="1 2" key="1">
    <citation type="submission" date="2016-07" db="EMBL/GenBank/DDBJ databases">
        <title>Pervasive Adenine N6-methylation of Active Genes in Fungi.</title>
        <authorList>
            <consortium name="DOE Joint Genome Institute"/>
            <person name="Mondo S.J."/>
            <person name="Dannebaum R.O."/>
            <person name="Kuo R.C."/>
            <person name="Labutti K."/>
            <person name="Haridas S."/>
            <person name="Kuo A."/>
            <person name="Salamov A."/>
            <person name="Ahrendt S.R."/>
            <person name="Lipzen A."/>
            <person name="Sullivan W."/>
            <person name="Andreopoulos W.B."/>
            <person name="Clum A."/>
            <person name="Lindquist E."/>
            <person name="Daum C."/>
            <person name="Ramamoorthy G.K."/>
            <person name="Gryganskyi A."/>
            <person name="Culley D."/>
            <person name="Magnuson J.K."/>
            <person name="James T.Y."/>
            <person name="O'Malley M.A."/>
            <person name="Stajich J.E."/>
            <person name="Spatafora J.W."/>
            <person name="Visel A."/>
            <person name="Grigoriev I.V."/>
        </authorList>
    </citation>
    <scope>NUCLEOTIDE SEQUENCE [LARGE SCALE GENOMIC DNA]</scope>
    <source>
        <strain evidence="1 2">ATCC 12442</strain>
    </source>
</reference>
<dbReference type="RefSeq" id="XP_040739445.1">
    <property type="nucleotide sequence ID" value="XM_040883340.1"/>
</dbReference>
<dbReference type="Proteomes" id="UP000193922">
    <property type="component" value="Unassembled WGS sequence"/>
</dbReference>
<dbReference type="AlphaFoldDB" id="A0A1Y1VUT2"/>
<dbReference type="OrthoDB" id="10599987at2759"/>
<accession>A0A1Y1VUT2</accession>
<sequence length="153" mass="16697">MLAPGLCTESTDLGQILNKDFVAFSGSEIRDSKQLSGHLVIGNGIDIDMAGPSFVPVDSPVRLSRSFPKIFRGIDVHGRRMAVSTLGELTRPRIVCAASALCTSSESAGYLQMLHGLVGTGASRHFKEFERESVREYRTVLDSMIDRYSMGQD</sequence>
<gene>
    <name evidence="1" type="ORF">DL89DRAFT_134072</name>
</gene>
<dbReference type="GeneID" id="63799988"/>
<name>A0A1Y1VUT2_9FUNG</name>
<evidence type="ECO:0000313" key="1">
    <source>
        <dbReference type="EMBL" id="ORX65049.1"/>
    </source>
</evidence>
<keyword evidence="2" id="KW-1185">Reference proteome</keyword>
<comment type="caution">
    <text evidence="1">The sequence shown here is derived from an EMBL/GenBank/DDBJ whole genome shotgun (WGS) entry which is preliminary data.</text>
</comment>